<dbReference type="RefSeq" id="WP_141179969.1">
    <property type="nucleotide sequence ID" value="NZ_CP041202.1"/>
</dbReference>
<dbReference type="AlphaFoldDB" id="A0A7Y0XDL4"/>
<evidence type="ECO:0000313" key="2">
    <source>
        <dbReference type="EMBL" id="NMU85090.1"/>
    </source>
</evidence>
<dbReference type="Proteomes" id="UP000518904">
    <property type="component" value="Unassembled WGS sequence"/>
</dbReference>
<proteinExistence type="predicted"/>
<protein>
    <submittedName>
        <fullName evidence="2">Uncharacterized protein</fullName>
    </submittedName>
</protein>
<reference evidence="2 3" key="1">
    <citation type="submission" date="2020-04" db="EMBL/GenBank/DDBJ databases">
        <title>Whole-genome sequencing of Vibrio spp. from China reveals different genetic environments of blaCTX-M-14 among diverse lineages.</title>
        <authorList>
            <person name="Zheng Z."/>
            <person name="Ye L."/>
            <person name="Chen S."/>
        </authorList>
    </citation>
    <scope>NUCLEOTIDE SEQUENCE [LARGE SCALE GENOMIC DNA]</scope>
    <source>
        <strain evidence="2 3">Vb0551</strain>
    </source>
</reference>
<evidence type="ECO:0000313" key="3">
    <source>
        <dbReference type="Proteomes" id="UP000518904"/>
    </source>
</evidence>
<feature type="coiled-coil region" evidence="1">
    <location>
        <begin position="110"/>
        <end position="203"/>
    </location>
</feature>
<sequence>MDKTEHDFHEECKKVGIKDPSRLKFTFKHYLAVFVEMTKNGKEPIKVKEYHRAVGGGEYKVAKVAYKLFTTQSETSEHAGTPPPQWYQQFVASTAAFAQGLWDEISTEIQREVEERVQVSEAARNKAEREQASMEDYLEEVIAEKQELEITVEEFAGYRERNEELHHELKDLVRDKQVIEDKLSEAIEEVNFLRLQLPELQELKIYATRLETELEFRAQQVSDFKSTLELFGNLKTIPDSTENHDQNEEEFDS</sequence>
<keyword evidence="1" id="KW-0175">Coiled coil</keyword>
<gene>
    <name evidence="2" type="ORF">HKB16_19730</name>
</gene>
<accession>A0A7Y0XDL4</accession>
<evidence type="ECO:0000256" key="1">
    <source>
        <dbReference type="SAM" id="Coils"/>
    </source>
</evidence>
<organism evidence="2 3">
    <name type="scientific">Vibrio parahaemolyticus</name>
    <dbReference type="NCBI Taxonomy" id="670"/>
    <lineage>
        <taxon>Bacteria</taxon>
        <taxon>Pseudomonadati</taxon>
        <taxon>Pseudomonadota</taxon>
        <taxon>Gammaproteobacteria</taxon>
        <taxon>Vibrionales</taxon>
        <taxon>Vibrionaceae</taxon>
        <taxon>Vibrio</taxon>
    </lineage>
</organism>
<comment type="caution">
    <text evidence="2">The sequence shown here is derived from an EMBL/GenBank/DDBJ whole genome shotgun (WGS) entry which is preliminary data.</text>
</comment>
<dbReference type="EMBL" id="JABCLB010002168">
    <property type="protein sequence ID" value="NMU85090.1"/>
    <property type="molecule type" value="Genomic_DNA"/>
</dbReference>
<name>A0A7Y0XDL4_VIBPH</name>